<dbReference type="Pfam" id="PF01764">
    <property type="entry name" value="Lipase_3"/>
    <property type="match status" value="1"/>
</dbReference>
<sequence length="180" mass="20789">MVNGLGAQLGAWEKFESSKAGVISYFHKAFYKTFIDSGMKDHALELLKQHPGFRVWVRLVTFGEPRTGNVAFAKEIEENIQFRYRVVKKNDFITSIPRSVDPTTSLVTATLFERQPLFYRYLVHYNNDMEKGDDFSVCELSDDFGCRNTNLAYDLSDHQNYFDLDTDEFVNSGCPRDQLL</sequence>
<dbReference type="AlphaFoldDB" id="A0A0C2HAX0"/>
<accession>A0A0C2HAX0</accession>
<evidence type="ECO:0000313" key="2">
    <source>
        <dbReference type="EMBL" id="KIH68794.1"/>
    </source>
</evidence>
<dbReference type="GO" id="GO:0006629">
    <property type="term" value="P:lipid metabolic process"/>
    <property type="evidence" value="ECO:0007669"/>
    <property type="project" value="InterPro"/>
</dbReference>
<dbReference type="EMBL" id="KN726290">
    <property type="protein sequence ID" value="KIH68794.1"/>
    <property type="molecule type" value="Genomic_DNA"/>
</dbReference>
<dbReference type="SUPFAM" id="SSF53474">
    <property type="entry name" value="alpha/beta-Hydrolases"/>
    <property type="match status" value="1"/>
</dbReference>
<proteinExistence type="predicted"/>
<dbReference type="PANTHER" id="PTHR45908">
    <property type="entry name" value="PROTEIN CBG11750-RELATED"/>
    <property type="match status" value="1"/>
</dbReference>
<feature type="domain" description="Fungal lipase-type" evidence="1">
    <location>
        <begin position="57"/>
        <end position="98"/>
    </location>
</feature>
<dbReference type="Gene3D" id="3.40.50.1820">
    <property type="entry name" value="alpha/beta hydrolase"/>
    <property type="match status" value="1"/>
</dbReference>
<name>A0A0C2HAX0_9BILA</name>
<dbReference type="PANTHER" id="PTHR45908:SF15">
    <property type="entry name" value="FUNGAL LIPASE-LIKE DOMAIN-CONTAINING PROTEIN"/>
    <property type="match status" value="1"/>
</dbReference>
<organism evidence="2 3">
    <name type="scientific">Ancylostoma duodenale</name>
    <dbReference type="NCBI Taxonomy" id="51022"/>
    <lineage>
        <taxon>Eukaryota</taxon>
        <taxon>Metazoa</taxon>
        <taxon>Ecdysozoa</taxon>
        <taxon>Nematoda</taxon>
        <taxon>Chromadorea</taxon>
        <taxon>Rhabditida</taxon>
        <taxon>Rhabditina</taxon>
        <taxon>Rhabditomorpha</taxon>
        <taxon>Strongyloidea</taxon>
        <taxon>Ancylostomatidae</taxon>
        <taxon>Ancylostomatinae</taxon>
        <taxon>Ancylostoma</taxon>
    </lineage>
</organism>
<evidence type="ECO:0000313" key="3">
    <source>
        <dbReference type="Proteomes" id="UP000054047"/>
    </source>
</evidence>
<dbReference type="OrthoDB" id="426718at2759"/>
<dbReference type="InterPro" id="IPR029058">
    <property type="entry name" value="AB_hydrolase_fold"/>
</dbReference>
<reference evidence="2 3" key="1">
    <citation type="submission" date="2013-12" db="EMBL/GenBank/DDBJ databases">
        <title>Draft genome of the parsitic nematode Ancylostoma duodenale.</title>
        <authorList>
            <person name="Mitreva M."/>
        </authorList>
    </citation>
    <scope>NUCLEOTIDE SEQUENCE [LARGE SCALE GENOMIC DNA]</scope>
    <source>
        <strain evidence="2 3">Zhejiang</strain>
    </source>
</reference>
<gene>
    <name evidence="2" type="ORF">ANCDUO_00866</name>
</gene>
<dbReference type="Proteomes" id="UP000054047">
    <property type="component" value="Unassembled WGS sequence"/>
</dbReference>
<evidence type="ECO:0000259" key="1">
    <source>
        <dbReference type="Pfam" id="PF01764"/>
    </source>
</evidence>
<dbReference type="InterPro" id="IPR002921">
    <property type="entry name" value="Fungal_lipase-type"/>
</dbReference>
<keyword evidence="3" id="KW-1185">Reference proteome</keyword>
<protein>
    <submittedName>
        <fullName evidence="2">Triacylglycerol lipase</fullName>
    </submittedName>
</protein>